<accession>A0ACB8ULA3</accession>
<comment type="caution">
    <text evidence="1">The sequence shown here is derived from an EMBL/GenBank/DDBJ whole genome shotgun (WGS) entry which is preliminary data.</text>
</comment>
<evidence type="ECO:0000313" key="2">
    <source>
        <dbReference type="Proteomes" id="UP001055072"/>
    </source>
</evidence>
<evidence type="ECO:0000313" key="1">
    <source>
        <dbReference type="EMBL" id="KAI0095202.1"/>
    </source>
</evidence>
<name>A0ACB8ULA3_9APHY</name>
<gene>
    <name evidence="1" type="ORF">BDY19DRAFT_916748</name>
</gene>
<keyword evidence="2" id="KW-1185">Reference proteome</keyword>
<organism evidence="1 2">
    <name type="scientific">Irpex rosettiformis</name>
    <dbReference type="NCBI Taxonomy" id="378272"/>
    <lineage>
        <taxon>Eukaryota</taxon>
        <taxon>Fungi</taxon>
        <taxon>Dikarya</taxon>
        <taxon>Basidiomycota</taxon>
        <taxon>Agaricomycotina</taxon>
        <taxon>Agaricomycetes</taxon>
        <taxon>Polyporales</taxon>
        <taxon>Irpicaceae</taxon>
        <taxon>Irpex</taxon>
    </lineage>
</organism>
<protein>
    <submittedName>
        <fullName evidence="1">Saccharopine dehydrogenase-domain-containing protein</fullName>
    </submittedName>
</protein>
<proteinExistence type="predicted"/>
<dbReference type="EMBL" id="MU274900">
    <property type="protein sequence ID" value="KAI0095202.1"/>
    <property type="molecule type" value="Genomic_DNA"/>
</dbReference>
<reference evidence="1" key="1">
    <citation type="journal article" date="2021" name="Environ. Microbiol.">
        <title>Gene family expansions and transcriptome signatures uncover fungal adaptations to wood decay.</title>
        <authorList>
            <person name="Hage H."/>
            <person name="Miyauchi S."/>
            <person name="Viragh M."/>
            <person name="Drula E."/>
            <person name="Min B."/>
            <person name="Chaduli D."/>
            <person name="Navarro D."/>
            <person name="Favel A."/>
            <person name="Norest M."/>
            <person name="Lesage-Meessen L."/>
            <person name="Balint B."/>
            <person name="Merenyi Z."/>
            <person name="de Eugenio L."/>
            <person name="Morin E."/>
            <person name="Martinez A.T."/>
            <person name="Baldrian P."/>
            <person name="Stursova M."/>
            <person name="Martinez M.J."/>
            <person name="Novotny C."/>
            <person name="Magnuson J.K."/>
            <person name="Spatafora J.W."/>
            <person name="Maurice S."/>
            <person name="Pangilinan J."/>
            <person name="Andreopoulos W."/>
            <person name="LaButti K."/>
            <person name="Hundley H."/>
            <person name="Na H."/>
            <person name="Kuo A."/>
            <person name="Barry K."/>
            <person name="Lipzen A."/>
            <person name="Henrissat B."/>
            <person name="Riley R."/>
            <person name="Ahrendt S."/>
            <person name="Nagy L.G."/>
            <person name="Grigoriev I.V."/>
            <person name="Martin F."/>
            <person name="Rosso M.N."/>
        </authorList>
    </citation>
    <scope>NUCLEOTIDE SEQUENCE</scope>
    <source>
        <strain evidence="1">CBS 384.51</strain>
    </source>
</reference>
<sequence>MAPLTHPSIRDGWFREISSQWPGQAMTLQVERILHTEKSKYQDVLVFRSTTYGTVLVLDGVIQCTERDEFSYQELIAHLPLASHPNPERVLVIGGGDGGVVREVLKHESVKKVVLVDIDEAVVRVSKQYLPHMSQLLEDPRVTVHIGDGFKYLADAAATGDAALYDVIITDSSDPVGPAESLFQAPYFELLHNALAPGGTISTQGEAQWLHLPLITNLLKSTRKIFAQSTYAFTTIPTYPSGQIGFIIASKDGQRDLTTPVRKVPNTRYYNENVHRAAFVLPEFVRAQLEEGKDLRPEFSEVPSVLGISSTYEGKTVLLLGSGFVAEPAAEYILRNKRNKLIVACRTLKTAEGMAAKLASPNVSAISLDVSSQQALQSAIETHSVDLAVSLVPYIHHADVIKAAIAVSNKRGSPVHVVTTSYVSPAMRAFDEEAKKAGVVVMNEIGLDPGIDHLYAVKTISEVHEKGGKIKEFYSYCGGLPAPECSGNPLGYKFSWSSRGVLLASLNNALFIENSQNVSIPGPELMKNTKPYFITPAFAFVAYPNRDSTPFRDYYNINGEGEGEVVVRGTLRYQGFPEFFAVLVQLGWLQSDEKEWLKEGKGLTWGQISQKMLGASDDKESTLISAATSRVTFPSKSEETRIISGLKWIGLFSSEIAEIRSNNLLDTLCGRLEQLMQYEKGERDLIMLQHKFIVEWKDGSRNTLTSTLEAYGNPDGASAMSTYVGVPCGVAVQLVLDGVIKTPGILAPYTPEICDPLRKVLESEGLGLVERVL</sequence>
<dbReference type="Proteomes" id="UP001055072">
    <property type="component" value="Unassembled WGS sequence"/>
</dbReference>